<keyword evidence="1" id="KW-0805">Transcription regulation</keyword>
<evidence type="ECO:0000259" key="6">
    <source>
        <dbReference type="PROSITE" id="PS50110"/>
    </source>
</evidence>
<dbReference type="PROSITE" id="PS50110">
    <property type="entry name" value="RESPONSE_REGULATORY"/>
    <property type="match status" value="1"/>
</dbReference>
<dbReference type="PROSITE" id="PS00041">
    <property type="entry name" value="HTH_ARAC_FAMILY_1"/>
    <property type="match status" value="1"/>
</dbReference>
<gene>
    <name evidence="7" type="ORF">IAA72_02000</name>
</gene>
<keyword evidence="2" id="KW-0238">DNA-binding</keyword>
<dbReference type="GO" id="GO:0000160">
    <property type="term" value="P:phosphorelay signal transduction system"/>
    <property type="evidence" value="ECO:0007669"/>
    <property type="project" value="InterPro"/>
</dbReference>
<dbReference type="PRINTS" id="PR00032">
    <property type="entry name" value="HTHARAC"/>
</dbReference>
<feature type="domain" description="HTH araC/xylS-type" evidence="5">
    <location>
        <begin position="224"/>
        <end position="323"/>
    </location>
</feature>
<dbReference type="AlphaFoldDB" id="A0A9D9NCK5"/>
<dbReference type="SMART" id="SM00448">
    <property type="entry name" value="REC"/>
    <property type="match status" value="1"/>
</dbReference>
<dbReference type="CDD" id="cd17536">
    <property type="entry name" value="REC_YesN-like"/>
    <property type="match status" value="1"/>
</dbReference>
<dbReference type="PANTHER" id="PTHR43280:SF2">
    <property type="entry name" value="HTH-TYPE TRANSCRIPTIONAL REGULATOR EXSA"/>
    <property type="match status" value="1"/>
</dbReference>
<evidence type="ECO:0000259" key="5">
    <source>
        <dbReference type="PROSITE" id="PS01124"/>
    </source>
</evidence>
<dbReference type="InterPro" id="IPR011006">
    <property type="entry name" value="CheY-like_superfamily"/>
</dbReference>
<dbReference type="InterPro" id="IPR018060">
    <property type="entry name" value="HTH_AraC"/>
</dbReference>
<dbReference type="InterPro" id="IPR020449">
    <property type="entry name" value="Tscrpt_reg_AraC-type_HTH"/>
</dbReference>
<evidence type="ECO:0000256" key="3">
    <source>
        <dbReference type="ARBA" id="ARBA00023163"/>
    </source>
</evidence>
<organism evidence="7 8">
    <name type="scientific">Candidatus Ornithospirochaeta stercoravium</name>
    <dbReference type="NCBI Taxonomy" id="2840897"/>
    <lineage>
        <taxon>Bacteria</taxon>
        <taxon>Pseudomonadati</taxon>
        <taxon>Spirochaetota</taxon>
        <taxon>Spirochaetia</taxon>
        <taxon>Spirochaetales</taxon>
        <taxon>Spirochaetaceae</taxon>
        <taxon>Spirochaetaceae incertae sedis</taxon>
        <taxon>Candidatus Ornithospirochaeta</taxon>
    </lineage>
</organism>
<keyword evidence="3" id="KW-0804">Transcription</keyword>
<dbReference type="SUPFAM" id="SSF52172">
    <property type="entry name" value="CheY-like"/>
    <property type="match status" value="1"/>
</dbReference>
<feature type="domain" description="Response regulatory" evidence="6">
    <location>
        <begin position="2"/>
        <end position="121"/>
    </location>
</feature>
<dbReference type="GO" id="GO:0043565">
    <property type="term" value="F:sequence-specific DNA binding"/>
    <property type="evidence" value="ECO:0007669"/>
    <property type="project" value="InterPro"/>
</dbReference>
<comment type="caution">
    <text evidence="7">The sequence shown here is derived from an EMBL/GenBank/DDBJ whole genome shotgun (WGS) entry which is preliminary data.</text>
</comment>
<name>A0A9D9NCK5_9SPIO</name>
<dbReference type="Gene3D" id="1.10.10.60">
    <property type="entry name" value="Homeodomain-like"/>
    <property type="match status" value="2"/>
</dbReference>
<accession>A0A9D9NCK5</accession>
<dbReference type="Gene3D" id="3.40.50.2300">
    <property type="match status" value="1"/>
</dbReference>
<evidence type="ECO:0000313" key="8">
    <source>
        <dbReference type="Proteomes" id="UP000810292"/>
    </source>
</evidence>
<evidence type="ECO:0000256" key="4">
    <source>
        <dbReference type="PROSITE-ProRule" id="PRU00169"/>
    </source>
</evidence>
<dbReference type="GO" id="GO:0003700">
    <property type="term" value="F:DNA-binding transcription factor activity"/>
    <property type="evidence" value="ECO:0007669"/>
    <property type="project" value="InterPro"/>
</dbReference>
<reference evidence="7" key="2">
    <citation type="journal article" date="2021" name="PeerJ">
        <title>Extensive microbial diversity within the chicken gut microbiome revealed by metagenomics and culture.</title>
        <authorList>
            <person name="Gilroy R."/>
            <person name="Ravi A."/>
            <person name="Getino M."/>
            <person name="Pursley I."/>
            <person name="Horton D.L."/>
            <person name="Alikhan N.F."/>
            <person name="Baker D."/>
            <person name="Gharbi K."/>
            <person name="Hall N."/>
            <person name="Watson M."/>
            <person name="Adriaenssens E.M."/>
            <person name="Foster-Nyarko E."/>
            <person name="Jarju S."/>
            <person name="Secka A."/>
            <person name="Antonio M."/>
            <person name="Oren A."/>
            <person name="Chaudhuri R.R."/>
            <person name="La Ragione R."/>
            <person name="Hildebrand F."/>
            <person name="Pallen M.J."/>
        </authorList>
    </citation>
    <scope>NUCLEOTIDE SEQUENCE</scope>
    <source>
        <strain evidence="7">14700</strain>
    </source>
</reference>
<dbReference type="InterPro" id="IPR009057">
    <property type="entry name" value="Homeodomain-like_sf"/>
</dbReference>
<dbReference type="Pfam" id="PF12833">
    <property type="entry name" value="HTH_18"/>
    <property type="match status" value="1"/>
</dbReference>
<dbReference type="EMBL" id="JADIMF010000029">
    <property type="protein sequence ID" value="MBO8468541.1"/>
    <property type="molecule type" value="Genomic_DNA"/>
</dbReference>
<dbReference type="InterPro" id="IPR018062">
    <property type="entry name" value="HTH_AraC-typ_CS"/>
</dbReference>
<keyword evidence="4" id="KW-0597">Phosphoprotein</keyword>
<evidence type="ECO:0000313" key="7">
    <source>
        <dbReference type="EMBL" id="MBO8468541.1"/>
    </source>
</evidence>
<protein>
    <submittedName>
        <fullName evidence="7">Helix-turn-helix domain-containing protein</fullName>
    </submittedName>
</protein>
<dbReference type="SMART" id="SM00342">
    <property type="entry name" value="HTH_ARAC"/>
    <property type="match status" value="1"/>
</dbReference>
<dbReference type="PANTHER" id="PTHR43280">
    <property type="entry name" value="ARAC-FAMILY TRANSCRIPTIONAL REGULATOR"/>
    <property type="match status" value="1"/>
</dbReference>
<dbReference type="PROSITE" id="PS01124">
    <property type="entry name" value="HTH_ARAC_FAMILY_2"/>
    <property type="match status" value="1"/>
</dbReference>
<evidence type="ECO:0000256" key="2">
    <source>
        <dbReference type="ARBA" id="ARBA00023125"/>
    </source>
</evidence>
<dbReference type="Proteomes" id="UP000810292">
    <property type="component" value="Unassembled WGS sequence"/>
</dbReference>
<dbReference type="Pfam" id="PF00072">
    <property type="entry name" value="Response_reg"/>
    <property type="match status" value="1"/>
</dbReference>
<evidence type="ECO:0000256" key="1">
    <source>
        <dbReference type="ARBA" id="ARBA00023015"/>
    </source>
</evidence>
<proteinExistence type="predicted"/>
<dbReference type="SUPFAM" id="SSF46689">
    <property type="entry name" value="Homeodomain-like"/>
    <property type="match status" value="1"/>
</dbReference>
<feature type="modified residue" description="4-aspartylphosphate" evidence="4">
    <location>
        <position position="54"/>
    </location>
</feature>
<sequence length="325" mass="37471">MRVLIADDENGVRSMFSHFMEQYPSPYLEYTIVDTGERLRNQCLQNPADVVFTDIKMPDLSGLEAIYEIKEASQDNPASFYVISGYSEFSYAREALRLGIKDYLLKPIRYSTIEEILRKEEKKRFVGLSLDEAWRINDEAEAVRLSELIQNLVSSFHSKADDYQKILNSWEEMASGYSIPIGIDRDFFCKTFGENIDGYGKQREFLEDMKQEENHAVYSGDIVQRVISSIDKNYGNPSLGLDGIADELGYSTQYLSAIFSREMDMNFSQFLTKKRLDSAKNLLSNTNMKIKDIAEICGYSYTSYFIKVFRKQMGVSPAEWRENKS</sequence>
<dbReference type="InterPro" id="IPR001789">
    <property type="entry name" value="Sig_transdc_resp-reg_receiver"/>
</dbReference>
<reference evidence="7" key="1">
    <citation type="submission" date="2020-10" db="EMBL/GenBank/DDBJ databases">
        <authorList>
            <person name="Gilroy R."/>
        </authorList>
    </citation>
    <scope>NUCLEOTIDE SEQUENCE</scope>
    <source>
        <strain evidence="7">14700</strain>
    </source>
</reference>